<evidence type="ECO:0000256" key="3">
    <source>
        <dbReference type="SAM" id="SignalP"/>
    </source>
</evidence>
<feature type="transmembrane region" description="Helical" evidence="2">
    <location>
        <begin position="585"/>
        <end position="603"/>
    </location>
</feature>
<feature type="region of interest" description="Disordered" evidence="1">
    <location>
        <begin position="389"/>
        <end position="422"/>
    </location>
</feature>
<feature type="region of interest" description="Disordered" evidence="1">
    <location>
        <begin position="26"/>
        <end position="48"/>
    </location>
</feature>
<feature type="signal peptide" evidence="3">
    <location>
        <begin position="1"/>
        <end position="18"/>
    </location>
</feature>
<feature type="compositionally biased region" description="Polar residues" evidence="1">
    <location>
        <begin position="131"/>
        <end position="140"/>
    </location>
</feature>
<name>A0A6J8EHD1_MYTCO</name>
<feature type="chain" id="PRO_5026964703" evidence="3">
    <location>
        <begin position="19"/>
        <end position="639"/>
    </location>
</feature>
<keyword evidence="2" id="KW-0812">Transmembrane</keyword>
<feature type="compositionally biased region" description="Low complexity" evidence="1">
    <location>
        <begin position="100"/>
        <end position="130"/>
    </location>
</feature>
<accession>A0A6J8EHD1</accession>
<dbReference type="Proteomes" id="UP000507470">
    <property type="component" value="Unassembled WGS sequence"/>
</dbReference>
<sequence>MKTWLILVIFLVVKLIECREITKEENELGSPLGDDPIEKKAGGDPKQNIVDQTIAEKQQNLQVIQPASDIRNVGTNQTLSEQHGAQQQLNQLQTKVIPVQQQDTQSQKQQDIPKQQDTQFQQQAKPQQTSHSQGASQHQNLLGQKPVNQSQQQTKSLIEVIPAQQEVAQSQQGIPLQKQATLSQQQATAEQKQATPSQKQAALLQQQATPSQQQATPSQKQSTPSQKQATPSQQATPLQQQATPSQQLATESLQHESQFQQQVAPATNQSQQVFLSQQEGSQQTRQSQQVAANLHPSIVNTQNTSILTQVDVNLKEEVVQPVNQEIKQEVVQPVNQEIKQEVVQPVNQEIKQEVVQPVNQEIKQEVKALYPEPSQNFVQEIKQNENNIEQKETKQQSIPVITPKQDTSITPIQQESRPQESDYRTTLQQILNRPEFSYRTTVQPTFSTTGDTVDNGDDYLVEWDKYQDLDATNDQKNDVDSLVDEDKDVWDDSDQDPWDKNIDLNVDNNEEELENENNNFIEDTKKVPDGQDNGYFDEDDFNSVADKTGDFWDEPMFNKHPLIKDKFVTKNYRSPVADETKLMGFYSWVLFVTLLFLIMFVLFTQHRPRCGLLYGSRNRHRRPSVSTEEGKSLMKNMYT</sequence>
<feature type="region of interest" description="Disordered" evidence="1">
    <location>
        <begin position="99"/>
        <end position="140"/>
    </location>
</feature>
<evidence type="ECO:0000256" key="2">
    <source>
        <dbReference type="SAM" id="Phobius"/>
    </source>
</evidence>
<organism evidence="4 5">
    <name type="scientific">Mytilus coruscus</name>
    <name type="common">Sea mussel</name>
    <dbReference type="NCBI Taxonomy" id="42192"/>
    <lineage>
        <taxon>Eukaryota</taxon>
        <taxon>Metazoa</taxon>
        <taxon>Spiralia</taxon>
        <taxon>Lophotrochozoa</taxon>
        <taxon>Mollusca</taxon>
        <taxon>Bivalvia</taxon>
        <taxon>Autobranchia</taxon>
        <taxon>Pteriomorphia</taxon>
        <taxon>Mytilida</taxon>
        <taxon>Mytiloidea</taxon>
        <taxon>Mytilidae</taxon>
        <taxon>Mytilinae</taxon>
        <taxon>Mytilus</taxon>
    </lineage>
</organism>
<gene>
    <name evidence="4" type="ORF">MCOR_52181</name>
</gene>
<feature type="compositionally biased region" description="Low complexity" evidence="1">
    <location>
        <begin position="276"/>
        <end position="289"/>
    </location>
</feature>
<evidence type="ECO:0000313" key="5">
    <source>
        <dbReference type="Proteomes" id="UP000507470"/>
    </source>
</evidence>
<evidence type="ECO:0000256" key="1">
    <source>
        <dbReference type="SAM" id="MobiDB-lite"/>
    </source>
</evidence>
<keyword evidence="5" id="KW-1185">Reference proteome</keyword>
<feature type="compositionally biased region" description="Low complexity" evidence="1">
    <location>
        <begin position="187"/>
        <end position="250"/>
    </location>
</feature>
<dbReference type="OrthoDB" id="445594at2759"/>
<proteinExistence type="predicted"/>
<dbReference type="AlphaFoldDB" id="A0A6J8EHD1"/>
<feature type="region of interest" description="Disordered" evidence="1">
    <location>
        <begin position="187"/>
        <end position="290"/>
    </location>
</feature>
<dbReference type="EMBL" id="CACVKT020009056">
    <property type="protein sequence ID" value="CAC5419900.1"/>
    <property type="molecule type" value="Genomic_DNA"/>
</dbReference>
<keyword evidence="3" id="KW-0732">Signal</keyword>
<protein>
    <submittedName>
        <fullName evidence="4">Uncharacterized protein</fullName>
    </submittedName>
</protein>
<keyword evidence="2" id="KW-1133">Transmembrane helix</keyword>
<evidence type="ECO:0000313" key="4">
    <source>
        <dbReference type="EMBL" id="CAC5419900.1"/>
    </source>
</evidence>
<feature type="compositionally biased region" description="Polar residues" evidence="1">
    <location>
        <begin position="251"/>
        <end position="275"/>
    </location>
</feature>
<feature type="compositionally biased region" description="Polar residues" evidence="1">
    <location>
        <begin position="395"/>
        <end position="416"/>
    </location>
</feature>
<reference evidence="4 5" key="1">
    <citation type="submission" date="2020-06" db="EMBL/GenBank/DDBJ databases">
        <authorList>
            <person name="Li R."/>
            <person name="Bekaert M."/>
        </authorList>
    </citation>
    <scope>NUCLEOTIDE SEQUENCE [LARGE SCALE GENOMIC DNA]</scope>
    <source>
        <strain evidence="5">wild</strain>
    </source>
</reference>
<keyword evidence="2" id="KW-0472">Membrane</keyword>